<evidence type="ECO:0000259" key="5">
    <source>
        <dbReference type="Pfam" id="PF24568"/>
    </source>
</evidence>
<evidence type="ECO:0000256" key="1">
    <source>
        <dbReference type="ARBA" id="ARBA00022729"/>
    </source>
</evidence>
<evidence type="ECO:0000256" key="2">
    <source>
        <dbReference type="SAM" id="Coils"/>
    </source>
</evidence>
<reference evidence="6 7" key="1">
    <citation type="journal article" date="2022" name="Genome Biol. Evol.">
        <title>Host diet, physiology and behaviors set the stage for Lachnospiraceae cladogenesis.</title>
        <authorList>
            <person name="Vera-Ponce De Leon A."/>
            <person name="Schneider M."/>
            <person name="Jahnes B.C."/>
            <person name="Sadowski V."/>
            <person name="Camuy-Velez L.A."/>
            <person name="Duan J."/>
            <person name="Sabree Z.L."/>
        </authorList>
    </citation>
    <scope>NUCLEOTIDE SEQUENCE [LARGE SCALE GENOMIC DNA]</scope>
    <source>
        <strain evidence="6 7">PAL113</strain>
    </source>
</reference>
<feature type="region of interest" description="Disordered" evidence="3">
    <location>
        <begin position="200"/>
        <end position="243"/>
    </location>
</feature>
<dbReference type="RefSeq" id="WP_262067391.1">
    <property type="nucleotide sequence ID" value="NZ_JAMXOD010000034.1"/>
</dbReference>
<organism evidence="6 7">
    <name type="scientific">Aequitasia blattaphilus</name>
    <dbReference type="NCBI Taxonomy" id="2949332"/>
    <lineage>
        <taxon>Bacteria</taxon>
        <taxon>Bacillati</taxon>
        <taxon>Bacillota</taxon>
        <taxon>Clostridia</taxon>
        <taxon>Lachnospirales</taxon>
        <taxon>Lachnospiraceae</taxon>
        <taxon>Aequitasia</taxon>
    </lineage>
</organism>
<dbReference type="Gene3D" id="6.10.250.3150">
    <property type="match status" value="1"/>
</dbReference>
<keyword evidence="1 4" id="KW-0732">Signal</keyword>
<keyword evidence="7" id="KW-1185">Reference proteome</keyword>
<evidence type="ECO:0000313" key="7">
    <source>
        <dbReference type="Proteomes" id="UP001523566"/>
    </source>
</evidence>
<sequence length="336" mass="36872">MKSGTSFFKSLGAILLTGVLVMCTPTVGHATELEEKADSLSNQLKDLEKELSQTTASINNVVDEIEEQKMNLLNAEDNKDKQYDDMKLRIKYMYENGTSSMLQILLESNSIASLEANIEYIKVITEYDNEMLQKYREAYRDVEAKSGELQGKRTELAELQTSLEKKISGVQTALTDTKSEIEKEQKAALEAELAKAKALAEAASPSAPNTDNVVAENNPSESNPEPSPAPEQPPTAPSPGGSGTEMLYTLDEFLFSGRIYWNEYEFTYYSQSVLPGGGLSIPGRHVNADGYVSDGDGYICLAGSADKGTVYDTPFGYQGKIYDRGTSGNHLDVYIR</sequence>
<keyword evidence="2" id="KW-0175">Coiled coil</keyword>
<protein>
    <recommendedName>
        <fullName evidence="5">Peptidoglycan hydrolase PcsB coiled-coil domain-containing protein</fullName>
    </recommendedName>
</protein>
<accession>A0ABT1ECS3</accession>
<dbReference type="Pfam" id="PF24568">
    <property type="entry name" value="CC_PcsB"/>
    <property type="match status" value="1"/>
</dbReference>
<feature type="compositionally biased region" description="Pro residues" evidence="3">
    <location>
        <begin position="225"/>
        <end position="237"/>
    </location>
</feature>
<feature type="signal peptide" evidence="4">
    <location>
        <begin position="1"/>
        <end position="30"/>
    </location>
</feature>
<feature type="compositionally biased region" description="Low complexity" evidence="3">
    <location>
        <begin position="215"/>
        <end position="224"/>
    </location>
</feature>
<dbReference type="EMBL" id="JAMZFW010000034">
    <property type="protein sequence ID" value="MCP1103620.1"/>
    <property type="molecule type" value="Genomic_DNA"/>
</dbReference>
<evidence type="ECO:0000313" key="6">
    <source>
        <dbReference type="EMBL" id="MCP1103620.1"/>
    </source>
</evidence>
<name>A0ABT1ECS3_9FIRM</name>
<gene>
    <name evidence="6" type="ORF">NK125_14555</name>
</gene>
<comment type="caution">
    <text evidence="6">The sequence shown here is derived from an EMBL/GenBank/DDBJ whole genome shotgun (WGS) entry which is preliminary data.</text>
</comment>
<feature type="domain" description="Peptidoglycan hydrolase PcsB coiled-coil" evidence="5">
    <location>
        <begin position="76"/>
        <end position="145"/>
    </location>
</feature>
<dbReference type="Proteomes" id="UP001523566">
    <property type="component" value="Unassembled WGS sequence"/>
</dbReference>
<dbReference type="InterPro" id="IPR057309">
    <property type="entry name" value="PcsB_CC"/>
</dbReference>
<feature type="chain" id="PRO_5045130794" description="Peptidoglycan hydrolase PcsB coiled-coil domain-containing protein" evidence="4">
    <location>
        <begin position="31"/>
        <end position="336"/>
    </location>
</feature>
<proteinExistence type="predicted"/>
<feature type="coiled-coil region" evidence="2">
    <location>
        <begin position="30"/>
        <end position="85"/>
    </location>
</feature>
<evidence type="ECO:0000256" key="4">
    <source>
        <dbReference type="SAM" id="SignalP"/>
    </source>
</evidence>
<evidence type="ECO:0000256" key="3">
    <source>
        <dbReference type="SAM" id="MobiDB-lite"/>
    </source>
</evidence>